<dbReference type="InterPro" id="IPR036597">
    <property type="entry name" value="Fido-like_dom_sf"/>
</dbReference>
<keyword evidence="1" id="KW-1133">Transmembrane helix</keyword>
<keyword evidence="1" id="KW-0812">Transmembrane</keyword>
<dbReference type="InterPro" id="IPR003812">
    <property type="entry name" value="Fido"/>
</dbReference>
<proteinExistence type="predicted"/>
<name>A0A243BM79_BACTU</name>
<dbReference type="Pfam" id="PF02661">
    <property type="entry name" value="Fic"/>
    <property type="match status" value="1"/>
</dbReference>
<dbReference type="RefSeq" id="WP_061885027.1">
    <property type="nucleotide sequence ID" value="NZ_NFDL01000014.1"/>
</dbReference>
<protein>
    <submittedName>
        <fullName evidence="3">Cell filamentation protein Fic</fullName>
    </submittedName>
</protein>
<feature type="transmembrane region" description="Helical" evidence="1">
    <location>
        <begin position="180"/>
        <end position="199"/>
    </location>
</feature>
<dbReference type="SUPFAM" id="SSF140931">
    <property type="entry name" value="Fic-like"/>
    <property type="match status" value="1"/>
</dbReference>
<dbReference type="EMBL" id="NFDL01000014">
    <property type="protein sequence ID" value="OTY48289.1"/>
    <property type="molecule type" value="Genomic_DNA"/>
</dbReference>
<feature type="domain" description="Fido" evidence="2">
    <location>
        <begin position="109"/>
        <end position="270"/>
    </location>
</feature>
<accession>A0A243BM79</accession>
<evidence type="ECO:0000313" key="3">
    <source>
        <dbReference type="EMBL" id="OTY48289.1"/>
    </source>
</evidence>
<dbReference type="Proteomes" id="UP000195089">
    <property type="component" value="Unassembled WGS sequence"/>
</dbReference>
<dbReference type="AlphaFoldDB" id="A0A243BM79"/>
<reference evidence="3 4" key="1">
    <citation type="submission" date="2016-10" db="EMBL/GenBank/DDBJ databases">
        <title>Comparative genomics of Bacillus thuringiensis reveals a path to pathogens against multiple invertebrate hosts.</title>
        <authorList>
            <person name="Zheng J."/>
            <person name="Gao Q."/>
            <person name="Liu H."/>
            <person name="Peng D."/>
            <person name="Ruan L."/>
            <person name="Sun M."/>
        </authorList>
    </citation>
    <scope>NUCLEOTIDE SEQUENCE [LARGE SCALE GENOMIC DNA]</scope>
    <source>
        <strain evidence="3">BGSC 4BX1</strain>
    </source>
</reference>
<dbReference type="PROSITE" id="PS51459">
    <property type="entry name" value="FIDO"/>
    <property type="match status" value="1"/>
</dbReference>
<gene>
    <name evidence="3" type="ORF">BK742_03930</name>
</gene>
<evidence type="ECO:0000256" key="1">
    <source>
        <dbReference type="SAM" id="Phobius"/>
    </source>
</evidence>
<evidence type="ECO:0000259" key="2">
    <source>
        <dbReference type="PROSITE" id="PS51459"/>
    </source>
</evidence>
<sequence length="347" mass="41117">MRDLFKDNYNNIEFNKNLINLISEISEYKGKLTAYQKQVPHIFKDLKENIPFQYVKNFNAIYGEKKVTNKRLKELLFYNAVPQTVIEDSVFCYHQTFSFINKNYCTLSISPENILELHFQLINYITSDTAKWREKPISILGTPEKGIPTICYRSLPHTLIPQTMEQLCNQYNYLSSSKKLHSLLLIAYFMLNYYCIVPFNQGSEKLAFMIMKLLLIKSGHTFVQYTCLDKYIEKNELEYYDSLYKSSVNWYYNEHNTSFWLQTLLIIVLEAYQDLYDTIVDFICKQTKFERIQDFVLKQKQTFTKDYIRDMYPDIAESTINKALATLHDLGQIKLVSKGRTAHWIKV</sequence>
<comment type="caution">
    <text evidence="3">The sequence shown here is derived from an EMBL/GenBank/DDBJ whole genome shotgun (WGS) entry which is preliminary data.</text>
</comment>
<dbReference type="Gene3D" id="1.10.3290.10">
    <property type="entry name" value="Fido-like domain"/>
    <property type="match status" value="1"/>
</dbReference>
<keyword evidence="1" id="KW-0472">Membrane</keyword>
<organism evidence="3 4">
    <name type="scientific">Bacillus thuringiensis serovar pingluonsis</name>
    <dbReference type="NCBI Taxonomy" id="180881"/>
    <lineage>
        <taxon>Bacteria</taxon>
        <taxon>Bacillati</taxon>
        <taxon>Bacillota</taxon>
        <taxon>Bacilli</taxon>
        <taxon>Bacillales</taxon>
        <taxon>Bacillaceae</taxon>
        <taxon>Bacillus</taxon>
        <taxon>Bacillus cereus group</taxon>
    </lineage>
</organism>
<evidence type="ECO:0000313" key="4">
    <source>
        <dbReference type="Proteomes" id="UP000195089"/>
    </source>
</evidence>